<protein>
    <submittedName>
        <fullName evidence="1">Uncharacterized protein</fullName>
    </submittedName>
</protein>
<dbReference type="EMBL" id="JAENGY010001717">
    <property type="protein sequence ID" value="KAG6947383.1"/>
    <property type="molecule type" value="Genomic_DNA"/>
</dbReference>
<reference evidence="1" key="1">
    <citation type="submission" date="2021-01" db="EMBL/GenBank/DDBJ databases">
        <title>Phytophthora aleatoria, a newly-described species from Pinus radiata is distinct from Phytophthora cactorum isolates based on comparative genomics.</title>
        <authorList>
            <person name="Mcdougal R."/>
            <person name="Panda P."/>
            <person name="Williams N."/>
            <person name="Studholme D.J."/>
        </authorList>
    </citation>
    <scope>NUCLEOTIDE SEQUENCE</scope>
    <source>
        <strain evidence="1">NZFS 4037</strain>
    </source>
</reference>
<evidence type="ECO:0000313" key="1">
    <source>
        <dbReference type="EMBL" id="KAG6947383.1"/>
    </source>
</evidence>
<organism evidence="1 2">
    <name type="scientific">Phytophthora aleatoria</name>
    <dbReference type="NCBI Taxonomy" id="2496075"/>
    <lineage>
        <taxon>Eukaryota</taxon>
        <taxon>Sar</taxon>
        <taxon>Stramenopiles</taxon>
        <taxon>Oomycota</taxon>
        <taxon>Peronosporomycetes</taxon>
        <taxon>Peronosporales</taxon>
        <taxon>Peronosporaceae</taxon>
        <taxon>Phytophthora</taxon>
    </lineage>
</organism>
<evidence type="ECO:0000313" key="2">
    <source>
        <dbReference type="Proteomes" id="UP000709295"/>
    </source>
</evidence>
<keyword evidence="2" id="KW-1185">Reference proteome</keyword>
<comment type="caution">
    <text evidence="1">The sequence shown here is derived from an EMBL/GenBank/DDBJ whole genome shotgun (WGS) entry which is preliminary data.</text>
</comment>
<accession>A0A8J5IZA1</accession>
<proteinExistence type="predicted"/>
<dbReference type="AlphaFoldDB" id="A0A8J5IZA1"/>
<sequence length="364" mass="41316">MPPVKKRKATNTVRREEAEALRKQIAVLQSQVHKLQAQAEPAVMTPSDHLQLLTRSLRTKNVLQELLQDQKMVLAGAQSELMDFQEKRVINPLYTYIHLPRCWDKRKQTLIDLKDEKLTKALQYILARSKNLNLEARHSSEDRYKDADRNFCCNRFEVNHLVGVKSLKEVYEAAKFFLTNVEISTTEALGNITVREDYDTVGNDESIGSFRLISARPGGIVTESHKVLYDKYYDHHTLLDGRPCLVMVTDSVDKDDLHPYDPKSRVRLDVSATLFMTEMRQKQPRGRKKYISGGFDCVQGTAGATADDEEGEKEMIVVIQSAVFLKAVSSQIDVRADALSAIGDGTASWIRVMLQSIREFIDAL</sequence>
<dbReference type="Proteomes" id="UP000709295">
    <property type="component" value="Unassembled WGS sequence"/>
</dbReference>
<name>A0A8J5IZA1_9STRA</name>
<gene>
    <name evidence="1" type="ORF">JG688_00015583</name>
</gene>